<dbReference type="Proteomes" id="UP000294980">
    <property type="component" value="Unassembled WGS sequence"/>
</dbReference>
<evidence type="ECO:0000256" key="9">
    <source>
        <dbReference type="ARBA" id="ARBA00022777"/>
    </source>
</evidence>
<dbReference type="PANTHER" id="PTHR42724:SF1">
    <property type="entry name" value="TETRAACYLDISACCHARIDE 4'-KINASE, MITOCHONDRIAL-RELATED"/>
    <property type="match status" value="1"/>
</dbReference>
<dbReference type="EMBL" id="SLWX01000007">
    <property type="protein sequence ID" value="TCO75729.1"/>
    <property type="molecule type" value="Genomic_DNA"/>
</dbReference>
<comment type="function">
    <text evidence="1 13">Transfers the gamma-phosphate of ATP to the 4'-position of a tetraacyldisaccharide 1-phosphate intermediate (termed DS-1-P) to form tetraacyldisaccharide 1,4'-bis-phosphate (lipid IVA).</text>
</comment>
<keyword evidence="5 13" id="KW-0444">Lipid biosynthesis</keyword>
<gene>
    <name evidence="13" type="primary">lpxK</name>
    <name evidence="14" type="ORF">EV688_107151</name>
</gene>
<proteinExistence type="inferred from homology"/>
<evidence type="ECO:0000256" key="10">
    <source>
        <dbReference type="ARBA" id="ARBA00022840"/>
    </source>
</evidence>
<reference evidence="14 15" key="1">
    <citation type="submission" date="2019-03" db="EMBL/GenBank/DDBJ databases">
        <title>Genomic Encyclopedia of Type Strains, Phase IV (KMG-IV): sequencing the most valuable type-strain genomes for metagenomic binning, comparative biology and taxonomic classification.</title>
        <authorList>
            <person name="Goeker M."/>
        </authorList>
    </citation>
    <scope>NUCLEOTIDE SEQUENCE [LARGE SCALE GENOMIC DNA]</scope>
    <source>
        <strain evidence="14 15">DSM 23344</strain>
    </source>
</reference>
<keyword evidence="7 13" id="KW-0808">Transferase</keyword>
<feature type="binding site" evidence="13">
    <location>
        <begin position="74"/>
        <end position="81"/>
    </location>
    <ligand>
        <name>ATP</name>
        <dbReference type="ChEBI" id="CHEBI:30616"/>
    </ligand>
</feature>
<comment type="caution">
    <text evidence="14">The sequence shown here is derived from an EMBL/GenBank/DDBJ whole genome shotgun (WGS) entry which is preliminary data.</text>
</comment>
<evidence type="ECO:0000256" key="3">
    <source>
        <dbReference type="ARBA" id="ARBA00012071"/>
    </source>
</evidence>
<dbReference type="NCBIfam" id="TIGR00682">
    <property type="entry name" value="lpxK"/>
    <property type="match status" value="1"/>
</dbReference>
<accession>A0A4R2KWS3</accession>
<keyword evidence="8 13" id="KW-0547">Nucleotide-binding</keyword>
<dbReference type="SUPFAM" id="SSF52540">
    <property type="entry name" value="P-loop containing nucleoside triphosphate hydrolases"/>
    <property type="match status" value="1"/>
</dbReference>
<keyword evidence="9 13" id="KW-0418">Kinase</keyword>
<organism evidence="14 15">
    <name type="scientific">Chromatocurvus halotolerans</name>
    <dbReference type="NCBI Taxonomy" id="1132028"/>
    <lineage>
        <taxon>Bacteria</taxon>
        <taxon>Pseudomonadati</taxon>
        <taxon>Pseudomonadota</taxon>
        <taxon>Gammaproteobacteria</taxon>
        <taxon>Cellvibrionales</taxon>
        <taxon>Halieaceae</taxon>
        <taxon>Chromatocurvus</taxon>
    </lineage>
</organism>
<keyword evidence="10 13" id="KW-0067">ATP-binding</keyword>
<evidence type="ECO:0000256" key="8">
    <source>
        <dbReference type="ARBA" id="ARBA00022741"/>
    </source>
</evidence>
<dbReference type="Pfam" id="PF02606">
    <property type="entry name" value="LpxK"/>
    <property type="match status" value="1"/>
</dbReference>
<dbReference type="InterPro" id="IPR027417">
    <property type="entry name" value="P-loop_NTPase"/>
</dbReference>
<keyword evidence="11 13" id="KW-0443">Lipid metabolism</keyword>
<dbReference type="GO" id="GO:0005886">
    <property type="term" value="C:plasma membrane"/>
    <property type="evidence" value="ECO:0007669"/>
    <property type="project" value="TreeGrafter"/>
</dbReference>
<evidence type="ECO:0000256" key="11">
    <source>
        <dbReference type="ARBA" id="ARBA00023098"/>
    </source>
</evidence>
<dbReference type="AlphaFoldDB" id="A0A4R2KWS3"/>
<comment type="similarity">
    <text evidence="13">Belongs to the LpxK family.</text>
</comment>
<evidence type="ECO:0000313" key="14">
    <source>
        <dbReference type="EMBL" id="TCO75729.1"/>
    </source>
</evidence>
<dbReference type="GO" id="GO:0009245">
    <property type="term" value="P:lipid A biosynthetic process"/>
    <property type="evidence" value="ECO:0007669"/>
    <property type="project" value="UniProtKB-UniRule"/>
</dbReference>
<sequence>MHDEDGADSPSGLLNRASMILQAAWRTDAAWLRLLLPLSFLHRVVLYLRRQLFKRGWRATYRSPVPVVMVGNISVGGTGKTPVVSALAAGMRARGLRVGVVSRGYGASPGRFPRRVLPDSHWRDCGDEPLMIVRQTACPLVISPRRSDAVRELLQWQAPDLVISDDGLQHLALERDFEIVLLDATMGIGNGRLLPAGPLRDPPARLEGCDWILQRDSAIPARHFRYQIDGFVNIRTGETREGNAFAGQRVQAIAGIGNPAGFFASLRGLGMQVCERPYPDHYAFVATDFNRLQGLPIIMTEKDAVKCEEFVESNAWFLKITAVLPEELLERVARLATLPTAQE</sequence>
<evidence type="ECO:0000256" key="4">
    <source>
        <dbReference type="ARBA" id="ARBA00016436"/>
    </source>
</evidence>
<evidence type="ECO:0000256" key="13">
    <source>
        <dbReference type="HAMAP-Rule" id="MF_00409"/>
    </source>
</evidence>
<evidence type="ECO:0000256" key="7">
    <source>
        <dbReference type="ARBA" id="ARBA00022679"/>
    </source>
</evidence>
<dbReference type="GO" id="GO:0005524">
    <property type="term" value="F:ATP binding"/>
    <property type="evidence" value="ECO:0007669"/>
    <property type="project" value="UniProtKB-UniRule"/>
</dbReference>
<evidence type="ECO:0000313" key="15">
    <source>
        <dbReference type="Proteomes" id="UP000294980"/>
    </source>
</evidence>
<dbReference type="EC" id="2.7.1.130" evidence="3 13"/>
<name>A0A4R2KWS3_9GAMM</name>
<dbReference type="GO" id="GO:0009244">
    <property type="term" value="P:lipopolysaccharide core region biosynthetic process"/>
    <property type="evidence" value="ECO:0007669"/>
    <property type="project" value="TreeGrafter"/>
</dbReference>
<evidence type="ECO:0000256" key="5">
    <source>
        <dbReference type="ARBA" id="ARBA00022516"/>
    </source>
</evidence>
<dbReference type="PANTHER" id="PTHR42724">
    <property type="entry name" value="TETRAACYLDISACCHARIDE 4'-KINASE"/>
    <property type="match status" value="1"/>
</dbReference>
<dbReference type="UniPathway" id="UPA00359">
    <property type="reaction ID" value="UER00482"/>
</dbReference>
<dbReference type="RefSeq" id="WP_240624356.1">
    <property type="nucleotide sequence ID" value="NZ_QQSW01000009.1"/>
</dbReference>
<keyword evidence="6 13" id="KW-0441">Lipid A biosynthesis</keyword>
<evidence type="ECO:0000256" key="2">
    <source>
        <dbReference type="ARBA" id="ARBA00004870"/>
    </source>
</evidence>
<evidence type="ECO:0000256" key="1">
    <source>
        <dbReference type="ARBA" id="ARBA00002274"/>
    </source>
</evidence>
<keyword evidence="15" id="KW-1185">Reference proteome</keyword>
<comment type="catalytic activity">
    <reaction evidence="13">
        <text>a lipid A disaccharide + ATP = a lipid IVA + ADP + H(+)</text>
        <dbReference type="Rhea" id="RHEA:67840"/>
        <dbReference type="ChEBI" id="CHEBI:15378"/>
        <dbReference type="ChEBI" id="CHEBI:30616"/>
        <dbReference type="ChEBI" id="CHEBI:176343"/>
        <dbReference type="ChEBI" id="CHEBI:176425"/>
        <dbReference type="ChEBI" id="CHEBI:456216"/>
        <dbReference type="EC" id="2.7.1.130"/>
    </reaction>
</comment>
<evidence type="ECO:0000256" key="6">
    <source>
        <dbReference type="ARBA" id="ARBA00022556"/>
    </source>
</evidence>
<dbReference type="InterPro" id="IPR003758">
    <property type="entry name" value="LpxK"/>
</dbReference>
<dbReference type="GO" id="GO:0009029">
    <property type="term" value="F:lipid-A 4'-kinase activity"/>
    <property type="evidence" value="ECO:0007669"/>
    <property type="project" value="UniProtKB-UniRule"/>
</dbReference>
<dbReference type="HAMAP" id="MF_00409">
    <property type="entry name" value="LpxK"/>
    <property type="match status" value="1"/>
</dbReference>
<evidence type="ECO:0000256" key="12">
    <source>
        <dbReference type="ARBA" id="ARBA00029757"/>
    </source>
</evidence>
<protein>
    <recommendedName>
        <fullName evidence="4 13">Tetraacyldisaccharide 4'-kinase</fullName>
        <ecNumber evidence="3 13">2.7.1.130</ecNumber>
    </recommendedName>
    <alternativeName>
        <fullName evidence="12 13">Lipid A 4'-kinase</fullName>
    </alternativeName>
</protein>
<comment type="pathway">
    <text evidence="2 13">Glycolipid biosynthesis; lipid IV(A) biosynthesis; lipid IV(A) from (3R)-3-hydroxytetradecanoyl-[acyl-carrier-protein] and UDP-N-acetyl-alpha-D-glucosamine: step 6/6.</text>
</comment>